<reference evidence="2 3" key="1">
    <citation type="submission" date="2020-08" db="EMBL/GenBank/DDBJ databases">
        <title>Aphidius gifuensis genome sequencing and assembly.</title>
        <authorList>
            <person name="Du Z."/>
        </authorList>
    </citation>
    <scope>NUCLEOTIDE SEQUENCE [LARGE SCALE GENOMIC DNA]</scope>
    <source>
        <strain evidence="2">YNYX2018</strain>
        <tissue evidence="2">Adults</tissue>
    </source>
</reference>
<dbReference type="AlphaFoldDB" id="A0A835CSH1"/>
<protein>
    <submittedName>
        <fullName evidence="2">Uncharacterized protein</fullName>
    </submittedName>
</protein>
<evidence type="ECO:0000313" key="2">
    <source>
        <dbReference type="EMBL" id="KAF7992268.1"/>
    </source>
</evidence>
<organism evidence="2 3">
    <name type="scientific">Aphidius gifuensis</name>
    <name type="common">Parasitoid wasp</name>
    <dbReference type="NCBI Taxonomy" id="684658"/>
    <lineage>
        <taxon>Eukaryota</taxon>
        <taxon>Metazoa</taxon>
        <taxon>Ecdysozoa</taxon>
        <taxon>Arthropoda</taxon>
        <taxon>Hexapoda</taxon>
        <taxon>Insecta</taxon>
        <taxon>Pterygota</taxon>
        <taxon>Neoptera</taxon>
        <taxon>Endopterygota</taxon>
        <taxon>Hymenoptera</taxon>
        <taxon>Apocrita</taxon>
        <taxon>Ichneumonoidea</taxon>
        <taxon>Braconidae</taxon>
        <taxon>Aphidiinae</taxon>
        <taxon>Aphidius</taxon>
    </lineage>
</organism>
<keyword evidence="3" id="KW-1185">Reference proteome</keyword>
<gene>
    <name evidence="2" type="ORF">HCN44_001593</name>
</gene>
<dbReference type="Proteomes" id="UP000639338">
    <property type="component" value="Unassembled WGS sequence"/>
</dbReference>
<evidence type="ECO:0000256" key="1">
    <source>
        <dbReference type="SAM" id="Coils"/>
    </source>
</evidence>
<accession>A0A835CSH1</accession>
<evidence type="ECO:0000313" key="3">
    <source>
        <dbReference type="Proteomes" id="UP000639338"/>
    </source>
</evidence>
<keyword evidence="1" id="KW-0175">Coiled coil</keyword>
<name>A0A835CSH1_APHGI</name>
<comment type="caution">
    <text evidence="2">The sequence shown here is derived from an EMBL/GenBank/DDBJ whole genome shotgun (WGS) entry which is preliminary data.</text>
</comment>
<feature type="coiled-coil region" evidence="1">
    <location>
        <begin position="29"/>
        <end position="63"/>
    </location>
</feature>
<feature type="coiled-coil region" evidence="1">
    <location>
        <begin position="100"/>
        <end position="158"/>
    </location>
</feature>
<sequence length="233" mass="28069">MNKNQDVDKTTKQKIYPNDFERIRFEISIKDSNESIRRLTDRNEQLMSMIEETKQQIESHNIESKNTIADMNSELNLTLDKLHDHRKSADIIERQRIDNRDKHNNKMNLLQEKYENHRKIELSKIKIITGKIYALENYKKVQQELNNKLNDNDNVMIKNDEQLTERLIQIDQKLKLDEQKLYQNLRKNIYDIFKLDQARCSKGNQAVKRLFRENVNIRNELEQIEIDKKSKKN</sequence>
<proteinExistence type="predicted"/>
<dbReference type="EMBL" id="JACMRX010000003">
    <property type="protein sequence ID" value="KAF7992268.1"/>
    <property type="molecule type" value="Genomic_DNA"/>
</dbReference>